<dbReference type="Pfam" id="PF01765">
    <property type="entry name" value="RRF"/>
    <property type="match status" value="1"/>
</dbReference>
<dbReference type="FunFam" id="1.10.132.20:FF:000001">
    <property type="entry name" value="Ribosome-recycling factor"/>
    <property type="match status" value="1"/>
</dbReference>
<dbReference type="SUPFAM" id="SSF55194">
    <property type="entry name" value="Ribosome recycling factor, RRF"/>
    <property type="match status" value="1"/>
</dbReference>
<comment type="subcellular location">
    <subcellularLocation>
        <location evidence="1">Cytoplasm</location>
    </subcellularLocation>
</comment>
<proteinExistence type="inferred from homology"/>
<feature type="compositionally biased region" description="Basic and acidic residues" evidence="5">
    <location>
        <begin position="199"/>
        <end position="214"/>
    </location>
</feature>
<reference evidence="7" key="1">
    <citation type="submission" date="2021-01" db="EMBL/GenBank/DDBJ databases">
        <authorList>
            <person name="Corre E."/>
            <person name="Pelletier E."/>
            <person name="Niang G."/>
            <person name="Scheremetjew M."/>
            <person name="Finn R."/>
            <person name="Kale V."/>
            <person name="Holt S."/>
            <person name="Cochrane G."/>
            <person name="Meng A."/>
            <person name="Brown T."/>
            <person name="Cohen L."/>
        </authorList>
    </citation>
    <scope>NUCLEOTIDE SEQUENCE</scope>
    <source>
        <strain evidence="7">CCMP645</strain>
    </source>
</reference>
<dbReference type="Gene3D" id="3.30.1360.40">
    <property type="match status" value="1"/>
</dbReference>
<keyword evidence="4" id="KW-0648">Protein biosynthesis</keyword>
<dbReference type="EMBL" id="HBIZ01017033">
    <property type="protein sequence ID" value="CAE0757987.1"/>
    <property type="molecule type" value="Transcribed_RNA"/>
</dbReference>
<protein>
    <recommendedName>
        <fullName evidence="6">Ribosome recycling factor domain-containing protein</fullName>
    </recommendedName>
</protein>
<dbReference type="FunFam" id="3.30.1360.40:FF:000001">
    <property type="entry name" value="Ribosome-recycling factor"/>
    <property type="match status" value="1"/>
</dbReference>
<dbReference type="NCBIfam" id="TIGR00496">
    <property type="entry name" value="frr"/>
    <property type="match status" value="1"/>
</dbReference>
<sequence length="230" mass="25371">MSCVHALAHLRRCAAAALPSRMLCLRRKAAVQSAGRRAAVVLQEDLNTKTVIKDAEKKLKKSLASVTEQLSTIRVGRATSDMLDRVQVEYYGAPTPLNQLASVTTPSASQLVVDAYDKSCLGDIERALMESDLGMTPNNDGNVIRLNVPSLTAERRKELAKTASKIGEEGKVALRNVRRDAIDKIKKMQKDGLSEDESRDAQDELQKSLKKYESEIDSSVSQREKEIMTI</sequence>
<dbReference type="PANTHER" id="PTHR20982:SF3">
    <property type="entry name" value="MITOCHONDRIAL RIBOSOME RECYCLING FACTOR PSEUDO 1"/>
    <property type="match status" value="1"/>
</dbReference>
<dbReference type="AlphaFoldDB" id="A0A7S4EWH4"/>
<evidence type="ECO:0000259" key="6">
    <source>
        <dbReference type="Pfam" id="PF01765"/>
    </source>
</evidence>
<dbReference type="Gene3D" id="1.10.132.20">
    <property type="entry name" value="Ribosome-recycling factor"/>
    <property type="match status" value="1"/>
</dbReference>
<evidence type="ECO:0000256" key="4">
    <source>
        <dbReference type="ARBA" id="ARBA00022917"/>
    </source>
</evidence>
<dbReference type="GO" id="GO:0043023">
    <property type="term" value="F:ribosomal large subunit binding"/>
    <property type="evidence" value="ECO:0007669"/>
    <property type="project" value="TreeGrafter"/>
</dbReference>
<evidence type="ECO:0000313" key="7">
    <source>
        <dbReference type="EMBL" id="CAE0757987.1"/>
    </source>
</evidence>
<gene>
    <name evidence="7" type="ORF">PCAR00345_LOCUS10581</name>
</gene>
<name>A0A7S4EWH4_CHRCT</name>
<comment type="similarity">
    <text evidence="2">Belongs to the RRF family.</text>
</comment>
<evidence type="ECO:0000256" key="5">
    <source>
        <dbReference type="SAM" id="MobiDB-lite"/>
    </source>
</evidence>
<dbReference type="HAMAP" id="MF_00040">
    <property type="entry name" value="RRF"/>
    <property type="match status" value="1"/>
</dbReference>
<dbReference type="GO" id="GO:0006412">
    <property type="term" value="P:translation"/>
    <property type="evidence" value="ECO:0007669"/>
    <property type="project" value="UniProtKB-KW"/>
</dbReference>
<evidence type="ECO:0000256" key="2">
    <source>
        <dbReference type="ARBA" id="ARBA00005912"/>
    </source>
</evidence>
<evidence type="ECO:0000256" key="3">
    <source>
        <dbReference type="ARBA" id="ARBA00022490"/>
    </source>
</evidence>
<dbReference type="CDD" id="cd00520">
    <property type="entry name" value="RRF"/>
    <property type="match status" value="1"/>
</dbReference>
<dbReference type="InterPro" id="IPR023584">
    <property type="entry name" value="Ribosome_recyc_fac_dom"/>
</dbReference>
<dbReference type="InterPro" id="IPR002661">
    <property type="entry name" value="Ribosome_recyc_fac"/>
</dbReference>
<organism evidence="7">
    <name type="scientific">Chrysotila carterae</name>
    <name type="common">Marine alga</name>
    <name type="synonym">Syracosphaera carterae</name>
    <dbReference type="NCBI Taxonomy" id="13221"/>
    <lineage>
        <taxon>Eukaryota</taxon>
        <taxon>Haptista</taxon>
        <taxon>Haptophyta</taxon>
        <taxon>Prymnesiophyceae</taxon>
        <taxon>Isochrysidales</taxon>
        <taxon>Isochrysidaceae</taxon>
        <taxon>Chrysotila</taxon>
    </lineage>
</organism>
<dbReference type="PANTHER" id="PTHR20982">
    <property type="entry name" value="RIBOSOME RECYCLING FACTOR"/>
    <property type="match status" value="1"/>
</dbReference>
<accession>A0A7S4EWH4</accession>
<keyword evidence="3" id="KW-0963">Cytoplasm</keyword>
<dbReference type="InterPro" id="IPR036191">
    <property type="entry name" value="RRF_sf"/>
</dbReference>
<feature type="region of interest" description="Disordered" evidence="5">
    <location>
        <begin position="188"/>
        <end position="230"/>
    </location>
</feature>
<evidence type="ECO:0000256" key="1">
    <source>
        <dbReference type="ARBA" id="ARBA00004496"/>
    </source>
</evidence>
<feature type="domain" description="Ribosome recycling factor" evidence="6">
    <location>
        <begin position="67"/>
        <end position="228"/>
    </location>
</feature>
<dbReference type="GO" id="GO:0005737">
    <property type="term" value="C:cytoplasm"/>
    <property type="evidence" value="ECO:0007669"/>
    <property type="project" value="UniProtKB-SubCell"/>
</dbReference>